<dbReference type="InterPro" id="IPR051796">
    <property type="entry name" value="ISF_SsuE-like"/>
</dbReference>
<protein>
    <submittedName>
        <fullName evidence="4">NAD(P)H-dependent oxidoreductase</fullName>
    </submittedName>
</protein>
<reference evidence="4" key="1">
    <citation type="journal article" date="2021" name="mSystems">
        <title>Bacteria and Archaea Synergistically Convert Glycine Betaine to Biogenic Methane in the Formosa Cold Seep of the South China Sea.</title>
        <authorList>
            <person name="Li L."/>
            <person name="Zhang W."/>
            <person name="Zhang S."/>
            <person name="Song L."/>
            <person name="Sun Q."/>
            <person name="Zhang H."/>
            <person name="Xiang H."/>
            <person name="Dong X."/>
        </authorList>
    </citation>
    <scope>NUCLEOTIDE SEQUENCE</scope>
    <source>
        <strain evidence="4">ZWT</strain>
    </source>
</reference>
<keyword evidence="5" id="KW-1185">Reference proteome</keyword>
<organism evidence="4 5">
    <name type="scientific">Oceanirhabdus seepicola</name>
    <dbReference type="NCBI Taxonomy" id="2828781"/>
    <lineage>
        <taxon>Bacteria</taxon>
        <taxon>Bacillati</taxon>
        <taxon>Bacillota</taxon>
        <taxon>Clostridia</taxon>
        <taxon>Eubacteriales</taxon>
        <taxon>Clostridiaceae</taxon>
        <taxon>Oceanirhabdus</taxon>
    </lineage>
</organism>
<dbReference type="SUPFAM" id="SSF52218">
    <property type="entry name" value="Flavoproteins"/>
    <property type="match status" value="1"/>
</dbReference>
<dbReference type="RefSeq" id="WP_250859736.1">
    <property type="nucleotide sequence ID" value="NZ_JAGSOJ010000002.1"/>
</dbReference>
<dbReference type="PANTHER" id="PTHR43278:SF4">
    <property type="entry name" value="NAD(P)H-DEPENDENT FMN-CONTAINING OXIDOREDUCTASE YWQN-RELATED"/>
    <property type="match status" value="1"/>
</dbReference>
<gene>
    <name evidence="4" type="ORF">KDK92_13005</name>
</gene>
<evidence type="ECO:0000313" key="4">
    <source>
        <dbReference type="EMBL" id="MCM1990644.1"/>
    </source>
</evidence>
<evidence type="ECO:0000259" key="3">
    <source>
        <dbReference type="Pfam" id="PF03358"/>
    </source>
</evidence>
<keyword evidence="2" id="KW-0288">FMN</keyword>
<accession>A0A9J6P2N5</accession>
<evidence type="ECO:0000313" key="5">
    <source>
        <dbReference type="Proteomes" id="UP001056429"/>
    </source>
</evidence>
<feature type="domain" description="NADPH-dependent FMN reductase-like" evidence="3">
    <location>
        <begin position="165"/>
        <end position="322"/>
    </location>
</feature>
<sequence>MDKLCIIRPNSNQSSMLNDMITYTVKGSSYEIIKKFKLLQSYENKKFVFALELDSLGYDCEMISFLKKLDEHKVSFKGSVCSLLIHSKGELYTKRAAQDITFLINNMGGSFIGHPLIEATSTLNNFLTWQKVYPDKSLKDLCLSICEKQGLRLSKYKYNGKSNSKILLLYSSPNIKSNTVALWNMVKDNLFEMRENIDITEIQIESGEVLDCKGCLFDLCLHYGERNSCFYGGQMIKEVLPAIEECDVIVWLAPNYNDTLAANLTAVINRLTVLYRKIKFYNKKIFGIVVSGNSGSDSVAKQLIGALNINKGFFLPPNFAICETANDPNAIYGVKNIEEKASEFAKHILENI</sequence>
<dbReference type="EMBL" id="JAGSOJ010000002">
    <property type="protein sequence ID" value="MCM1990644.1"/>
    <property type="molecule type" value="Genomic_DNA"/>
</dbReference>
<name>A0A9J6P2N5_9CLOT</name>
<dbReference type="GO" id="GO:0016491">
    <property type="term" value="F:oxidoreductase activity"/>
    <property type="evidence" value="ECO:0007669"/>
    <property type="project" value="InterPro"/>
</dbReference>
<dbReference type="PANTHER" id="PTHR43278">
    <property type="entry name" value="NAD(P)H-DEPENDENT FMN-CONTAINING OXIDOREDUCTASE YWQN-RELATED"/>
    <property type="match status" value="1"/>
</dbReference>
<proteinExistence type="predicted"/>
<dbReference type="Pfam" id="PF03358">
    <property type="entry name" value="FMN_red"/>
    <property type="match status" value="1"/>
</dbReference>
<reference evidence="4" key="2">
    <citation type="submission" date="2021-04" db="EMBL/GenBank/DDBJ databases">
        <authorList>
            <person name="Dong X."/>
        </authorList>
    </citation>
    <scope>NUCLEOTIDE SEQUENCE</scope>
    <source>
        <strain evidence="4">ZWT</strain>
    </source>
</reference>
<evidence type="ECO:0000256" key="1">
    <source>
        <dbReference type="ARBA" id="ARBA00022630"/>
    </source>
</evidence>
<dbReference type="Gene3D" id="3.40.50.360">
    <property type="match status" value="1"/>
</dbReference>
<dbReference type="InterPro" id="IPR029039">
    <property type="entry name" value="Flavoprotein-like_sf"/>
</dbReference>
<evidence type="ECO:0000256" key="2">
    <source>
        <dbReference type="ARBA" id="ARBA00022643"/>
    </source>
</evidence>
<dbReference type="AlphaFoldDB" id="A0A9J6P2N5"/>
<dbReference type="Proteomes" id="UP001056429">
    <property type="component" value="Unassembled WGS sequence"/>
</dbReference>
<dbReference type="InterPro" id="IPR005025">
    <property type="entry name" value="FMN_Rdtase-like_dom"/>
</dbReference>
<keyword evidence="1" id="KW-0285">Flavoprotein</keyword>
<comment type="caution">
    <text evidence="4">The sequence shown here is derived from an EMBL/GenBank/DDBJ whole genome shotgun (WGS) entry which is preliminary data.</text>
</comment>